<name>A0A5B0G359_9BURK</name>
<dbReference type="Proteomes" id="UP000325273">
    <property type="component" value="Unassembled WGS sequence"/>
</dbReference>
<protein>
    <submittedName>
        <fullName evidence="1">Transcriptional regulator</fullName>
    </submittedName>
</protein>
<dbReference type="AlphaFoldDB" id="A0A5B0G359"/>
<keyword evidence="2" id="KW-1185">Reference proteome</keyword>
<dbReference type="SUPFAM" id="SSF46785">
    <property type="entry name" value="Winged helix' DNA-binding domain"/>
    <property type="match status" value="1"/>
</dbReference>
<dbReference type="Gene3D" id="1.10.10.10">
    <property type="entry name" value="Winged helix-like DNA-binding domain superfamily/Winged helix DNA-binding domain"/>
    <property type="match status" value="1"/>
</dbReference>
<sequence>MKTVTLGVASRDAVTKRFLAAMNGKAQGAFITFDSPELLFQTLTQLRWNIIQTITGAGPLSIREISRRVDRDVKAVHRDVHALLSVGVLERNADGAIEFPYDAVHVDFMLKAA</sequence>
<reference evidence="1 2" key="1">
    <citation type="submission" date="2019-08" db="EMBL/GenBank/DDBJ databases">
        <title>Paraburkholderia sp. DCY113.</title>
        <authorList>
            <person name="Kang J."/>
        </authorList>
    </citation>
    <scope>NUCLEOTIDE SEQUENCE [LARGE SCALE GENOMIC DNA]</scope>
    <source>
        <strain evidence="1 2">DCY113</strain>
    </source>
</reference>
<gene>
    <name evidence="1" type="ORF">FVF58_48055</name>
</gene>
<dbReference type="Pfam" id="PF25212">
    <property type="entry name" value="HVO_A0114"/>
    <property type="match status" value="1"/>
</dbReference>
<dbReference type="EMBL" id="VTUZ01000076">
    <property type="protein sequence ID" value="KAA0997682.1"/>
    <property type="molecule type" value="Genomic_DNA"/>
</dbReference>
<evidence type="ECO:0000313" key="1">
    <source>
        <dbReference type="EMBL" id="KAA0997682.1"/>
    </source>
</evidence>
<comment type="caution">
    <text evidence="1">The sequence shown here is derived from an EMBL/GenBank/DDBJ whole genome shotgun (WGS) entry which is preliminary data.</text>
</comment>
<dbReference type="InterPro" id="IPR036390">
    <property type="entry name" value="WH_DNA-bd_sf"/>
</dbReference>
<dbReference type="InterPro" id="IPR036388">
    <property type="entry name" value="WH-like_DNA-bd_sf"/>
</dbReference>
<dbReference type="RefSeq" id="WP_149676535.1">
    <property type="nucleotide sequence ID" value="NZ_VTUZ01000076.1"/>
</dbReference>
<proteinExistence type="predicted"/>
<accession>A0A5B0G359</accession>
<evidence type="ECO:0000313" key="2">
    <source>
        <dbReference type="Proteomes" id="UP000325273"/>
    </source>
</evidence>
<organism evidence="1 2">
    <name type="scientific">Paraburkholderia panacisoli</name>
    <dbReference type="NCBI Taxonomy" id="2603818"/>
    <lineage>
        <taxon>Bacteria</taxon>
        <taxon>Pseudomonadati</taxon>
        <taxon>Pseudomonadota</taxon>
        <taxon>Betaproteobacteria</taxon>
        <taxon>Burkholderiales</taxon>
        <taxon>Burkholderiaceae</taxon>
        <taxon>Paraburkholderia</taxon>
    </lineage>
</organism>